<evidence type="ECO:0000259" key="2">
    <source>
        <dbReference type="PROSITE" id="PS50188"/>
    </source>
</evidence>
<dbReference type="AlphaFoldDB" id="A0A914HND5"/>
<dbReference type="Proteomes" id="UP000887572">
    <property type="component" value="Unplaced"/>
</dbReference>
<dbReference type="WBParaSite" id="Gr19_v10_g3111.t1">
    <property type="protein sequence ID" value="Gr19_v10_g3111.t1"/>
    <property type="gene ID" value="Gr19_v10_g3111"/>
</dbReference>
<dbReference type="Gene3D" id="2.60.120.920">
    <property type="match status" value="1"/>
</dbReference>
<dbReference type="SUPFAM" id="SSF49899">
    <property type="entry name" value="Concanavalin A-like lectins/glucanases"/>
    <property type="match status" value="1"/>
</dbReference>
<organism evidence="3 4">
    <name type="scientific">Globodera rostochiensis</name>
    <name type="common">Golden nematode worm</name>
    <name type="synonym">Heterodera rostochiensis</name>
    <dbReference type="NCBI Taxonomy" id="31243"/>
    <lineage>
        <taxon>Eukaryota</taxon>
        <taxon>Metazoa</taxon>
        <taxon>Ecdysozoa</taxon>
        <taxon>Nematoda</taxon>
        <taxon>Chromadorea</taxon>
        <taxon>Rhabditida</taxon>
        <taxon>Tylenchina</taxon>
        <taxon>Tylenchomorpha</taxon>
        <taxon>Tylenchoidea</taxon>
        <taxon>Heteroderidae</taxon>
        <taxon>Heteroderinae</taxon>
        <taxon>Globodera</taxon>
    </lineage>
</organism>
<name>A0A914HND5_GLORO</name>
<dbReference type="InterPro" id="IPR001870">
    <property type="entry name" value="B30.2/SPRY"/>
</dbReference>
<accession>A0A914HND5</accession>
<keyword evidence="1" id="KW-0175">Coiled coil</keyword>
<proteinExistence type="predicted"/>
<reference evidence="4" key="1">
    <citation type="submission" date="2022-11" db="UniProtKB">
        <authorList>
            <consortium name="WormBaseParasite"/>
        </authorList>
    </citation>
    <scope>IDENTIFICATION</scope>
</reference>
<evidence type="ECO:0000313" key="3">
    <source>
        <dbReference type="Proteomes" id="UP000887572"/>
    </source>
</evidence>
<dbReference type="InterPro" id="IPR013320">
    <property type="entry name" value="ConA-like_dom_sf"/>
</dbReference>
<feature type="coiled-coil region" evidence="1">
    <location>
        <begin position="157"/>
        <end position="209"/>
    </location>
</feature>
<dbReference type="InterPro" id="IPR003877">
    <property type="entry name" value="SPRY_dom"/>
</dbReference>
<dbReference type="InterPro" id="IPR043136">
    <property type="entry name" value="B30.2/SPRY_sf"/>
</dbReference>
<dbReference type="Pfam" id="PF00622">
    <property type="entry name" value="SPRY"/>
    <property type="match status" value="1"/>
</dbReference>
<evidence type="ECO:0000256" key="1">
    <source>
        <dbReference type="SAM" id="Coils"/>
    </source>
</evidence>
<feature type="domain" description="B30.2/SPRY" evidence="2">
    <location>
        <begin position="1"/>
        <end position="89"/>
    </location>
</feature>
<keyword evidence="3" id="KW-1185">Reference proteome</keyword>
<evidence type="ECO:0000313" key="4">
    <source>
        <dbReference type="WBParaSite" id="Gr19_v10_g3111.t1"/>
    </source>
</evidence>
<sequence length="361" mass="41738">MANFGVTRSTDVRSHGANGRPFIREMPKFEEGDVVGCGVNLKNSQIIYTKNGEHTANLFVSFAAELFPCVTLGKKTIRPIYLLLKKKLKFEFSTKFNMSITPESTTGEGDITADQEYLGPTFTNLEPSEEFRRLRAKIADLERQQSINSPISCRENLKKMELELMKVKEEMKNAKLEHENKALRAELAYQKLLNAHMALQITMEEYQNKQQQTIDELTEKLKVSFDQLSLKHQEHEKLLNAHKNLMEEKIDWLNEDQQKLVSIDQFLLKHQELSTAHKNLKEEMKEQREMDALKQQTETNDKIDSLIKDQKEQFASQVTAGHLRPSQIGRRTSHTNHLATASLRERDYNSAISQKFPQKFL</sequence>
<dbReference type="PROSITE" id="PS50188">
    <property type="entry name" value="B302_SPRY"/>
    <property type="match status" value="1"/>
</dbReference>
<feature type="coiled-coil region" evidence="1">
    <location>
        <begin position="263"/>
        <end position="313"/>
    </location>
</feature>
<protein>
    <submittedName>
        <fullName evidence="4">B30.2/SPRY domain-containing protein</fullName>
    </submittedName>
</protein>